<evidence type="ECO:0000313" key="2">
    <source>
        <dbReference type="Proteomes" id="UP001652338"/>
    </source>
</evidence>
<sequence>MIRDEAGRKDIQNEYVRFLRGLFKGAEPMKYISLAYITGILPMIKFKTQSALNNFDEFTMLDAGQMAPYIGFSEEEVKALCQKYQMRFDEVQKWYDGYFLDDCHVYNPKAVVSAMTRKKVQNYWSQTASYKSVLPFISMNFDGLKTAIMEMYSGSEVEVNVGSFQNNISSFSGKDDVLTYLIHLGYLGYDQYHRTAFIPNEEIRQEFQTVLKEEKWDELHRMEKKTKVHECVIEKYKKK</sequence>
<reference evidence="1 2" key="1">
    <citation type="journal article" date="2021" name="ISME Commun">
        <title>Automated analysis of genomic sequences facilitates high-throughput and comprehensive description of bacteria.</title>
        <authorList>
            <person name="Hitch T.C.A."/>
        </authorList>
    </citation>
    <scope>NUCLEOTIDE SEQUENCE [LARGE SCALE GENOMIC DNA]</scope>
    <source>
        <strain evidence="1 2">Sanger_29</strain>
    </source>
</reference>
<comment type="caution">
    <text evidence="1">The sequence shown here is derived from an EMBL/GenBank/DDBJ whole genome shotgun (WGS) entry which is preliminary data.</text>
</comment>
<dbReference type="EMBL" id="JAOQKE010000020">
    <property type="protein sequence ID" value="MCU6726228.1"/>
    <property type="molecule type" value="Genomic_DNA"/>
</dbReference>
<keyword evidence="2" id="KW-1185">Reference proteome</keyword>
<proteinExistence type="predicted"/>
<dbReference type="Proteomes" id="UP001652338">
    <property type="component" value="Unassembled WGS sequence"/>
</dbReference>
<evidence type="ECO:0000313" key="1">
    <source>
        <dbReference type="EMBL" id="MCU6726228.1"/>
    </source>
</evidence>
<dbReference type="PANTHER" id="PTHR34825:SF1">
    <property type="entry name" value="AAA-ATPASE-LIKE DOMAIN-CONTAINING PROTEIN"/>
    <property type="match status" value="1"/>
</dbReference>
<gene>
    <name evidence="1" type="ORF">OCV47_12905</name>
</gene>
<accession>A0ABT2SQA5</accession>
<organism evidence="1 2">
    <name type="scientific">Muricoprocola aceti</name>
    <dbReference type="NCBI Taxonomy" id="2981772"/>
    <lineage>
        <taxon>Bacteria</taxon>
        <taxon>Bacillati</taxon>
        <taxon>Bacillota</taxon>
        <taxon>Clostridia</taxon>
        <taxon>Lachnospirales</taxon>
        <taxon>Lachnospiraceae</taxon>
        <taxon>Muricoprocola</taxon>
    </lineage>
</organism>
<name>A0ABT2SQA5_9FIRM</name>
<protein>
    <submittedName>
        <fullName evidence="1">AAA family ATPase</fullName>
    </submittedName>
</protein>
<dbReference type="PANTHER" id="PTHR34825">
    <property type="entry name" value="CONSERVED PROTEIN, WITH A WEAK D-GALACTARATE DEHYDRATASE/ALTRONATE HYDROLASE DOMAIN"/>
    <property type="match status" value="1"/>
</dbReference>
<dbReference type="RefSeq" id="WP_262655494.1">
    <property type="nucleotide sequence ID" value="NZ_JAOQKE010000020.1"/>
</dbReference>